<keyword evidence="2" id="KW-0472">Membrane</keyword>
<evidence type="ECO:0000313" key="4">
    <source>
        <dbReference type="Proteomes" id="UP000070371"/>
    </source>
</evidence>
<dbReference type="STRING" id="1579316.RC74_08200"/>
<dbReference type="Proteomes" id="UP000070371">
    <property type="component" value="Chromosome"/>
</dbReference>
<dbReference type="Pfam" id="PF20506">
    <property type="entry name" value="DUF6732"/>
    <property type="match status" value="1"/>
</dbReference>
<protein>
    <submittedName>
        <fullName evidence="3">Uncharacterized protein</fullName>
    </submittedName>
</protein>
<dbReference type="RefSeq" id="WP_039001808.1">
    <property type="nucleotide sequence ID" value="NZ_CP014327.1"/>
</dbReference>
<feature type="region of interest" description="Disordered" evidence="1">
    <location>
        <begin position="59"/>
        <end position="81"/>
    </location>
</feature>
<dbReference type="AlphaFoldDB" id="A0A126V034"/>
<feature type="compositionally biased region" description="Acidic residues" evidence="1">
    <location>
        <begin position="63"/>
        <end position="81"/>
    </location>
</feature>
<keyword evidence="2" id="KW-0812">Transmembrane</keyword>
<evidence type="ECO:0000256" key="2">
    <source>
        <dbReference type="SAM" id="Phobius"/>
    </source>
</evidence>
<dbReference type="InterPro" id="IPR046619">
    <property type="entry name" value="DUF6732"/>
</dbReference>
<name>A0A126V034_9RHOB</name>
<evidence type="ECO:0000313" key="3">
    <source>
        <dbReference type="EMBL" id="AML51236.1"/>
    </source>
</evidence>
<sequence length="81" mass="8350">MTSRTSIVSLSAVLVVTGLPVMAHPGHLIEAAGHTHWGAAIALGGAIAIGLWVAKGRKKPEAEEAEAEAEEEISEAEPQEA</sequence>
<keyword evidence="4" id="KW-1185">Reference proteome</keyword>
<evidence type="ECO:0000256" key="1">
    <source>
        <dbReference type="SAM" id="MobiDB-lite"/>
    </source>
</evidence>
<accession>A0A126V034</accession>
<feature type="transmembrane region" description="Helical" evidence="2">
    <location>
        <begin position="33"/>
        <end position="54"/>
    </location>
</feature>
<reference evidence="3 4" key="1">
    <citation type="submission" date="2016-02" db="EMBL/GenBank/DDBJ databases">
        <title>Complete genome sequence of Halocynthiibacter arcticus PAMC 20958t from arctic marine sediment.</title>
        <authorList>
            <person name="Lee Y.M."/>
            <person name="Baek K."/>
            <person name="Lee H.K."/>
            <person name="Shin S.C."/>
        </authorList>
    </citation>
    <scope>NUCLEOTIDE SEQUENCE [LARGE SCALE GENOMIC DNA]</scope>
    <source>
        <strain evidence="3">PAMC 20958</strain>
    </source>
</reference>
<proteinExistence type="predicted"/>
<gene>
    <name evidence="3" type="ORF">RC74_08200</name>
</gene>
<dbReference type="KEGG" id="hat:RC74_08200"/>
<keyword evidence="2" id="KW-1133">Transmembrane helix</keyword>
<organism evidence="3 4">
    <name type="scientific">Falsihalocynthiibacter arcticus</name>
    <dbReference type="NCBI Taxonomy" id="1579316"/>
    <lineage>
        <taxon>Bacteria</taxon>
        <taxon>Pseudomonadati</taxon>
        <taxon>Pseudomonadota</taxon>
        <taxon>Alphaproteobacteria</taxon>
        <taxon>Rhodobacterales</taxon>
        <taxon>Roseobacteraceae</taxon>
        <taxon>Falsihalocynthiibacter</taxon>
    </lineage>
</organism>
<dbReference type="EMBL" id="CP014327">
    <property type="protein sequence ID" value="AML51236.1"/>
    <property type="molecule type" value="Genomic_DNA"/>
</dbReference>